<keyword evidence="1" id="KW-0812">Transmembrane</keyword>
<keyword evidence="4" id="KW-1185">Reference proteome</keyword>
<evidence type="ECO:0000256" key="2">
    <source>
        <dbReference type="SAM" id="SignalP"/>
    </source>
</evidence>
<keyword evidence="1" id="KW-1133">Transmembrane helix</keyword>
<feature type="transmembrane region" description="Helical" evidence="1">
    <location>
        <begin position="70"/>
        <end position="86"/>
    </location>
</feature>
<organism evidence="3 4">
    <name type="scientific">Solirubrobacter ginsenosidimutans</name>
    <dbReference type="NCBI Taxonomy" id="490573"/>
    <lineage>
        <taxon>Bacteria</taxon>
        <taxon>Bacillati</taxon>
        <taxon>Actinomycetota</taxon>
        <taxon>Thermoleophilia</taxon>
        <taxon>Solirubrobacterales</taxon>
        <taxon>Solirubrobacteraceae</taxon>
        <taxon>Solirubrobacter</taxon>
    </lineage>
</organism>
<evidence type="ECO:0000313" key="3">
    <source>
        <dbReference type="EMBL" id="MDA0161759.1"/>
    </source>
</evidence>
<name>A0A9X3S0X0_9ACTN</name>
<evidence type="ECO:0000313" key="4">
    <source>
        <dbReference type="Proteomes" id="UP001149140"/>
    </source>
</evidence>
<comment type="caution">
    <text evidence="3">The sequence shown here is derived from an EMBL/GenBank/DDBJ whole genome shotgun (WGS) entry which is preliminary data.</text>
</comment>
<dbReference type="Proteomes" id="UP001149140">
    <property type="component" value="Unassembled WGS sequence"/>
</dbReference>
<feature type="signal peptide" evidence="2">
    <location>
        <begin position="1"/>
        <end position="18"/>
    </location>
</feature>
<sequence length="176" mass="17855">MKPGALAFAAIFMVFAAAGLSSLKGNDFCNANRTNGGAAFKTKLVLWPPGRECSVPRTGARPVERKAGDVAGFLAILAAGLLLLGIRRSPLAVATAAIFGMTGLTALGVSLIPAFGFGWMIGGILAYHFTRSVPSTLTAVAALAVGGVFVIAGAGPAGWVITLLSLLAVPKPYGEQ</sequence>
<gene>
    <name evidence="3" type="ORF">OM076_15910</name>
</gene>
<keyword evidence="1" id="KW-0472">Membrane</keyword>
<feature type="transmembrane region" description="Helical" evidence="1">
    <location>
        <begin position="98"/>
        <end position="127"/>
    </location>
</feature>
<proteinExistence type="predicted"/>
<dbReference type="AlphaFoldDB" id="A0A9X3S0X0"/>
<keyword evidence="2" id="KW-0732">Signal</keyword>
<accession>A0A9X3S0X0</accession>
<protein>
    <submittedName>
        <fullName evidence="3">Uncharacterized protein</fullName>
    </submittedName>
</protein>
<feature type="transmembrane region" description="Helical" evidence="1">
    <location>
        <begin position="139"/>
        <end position="169"/>
    </location>
</feature>
<evidence type="ECO:0000256" key="1">
    <source>
        <dbReference type="SAM" id="Phobius"/>
    </source>
</evidence>
<dbReference type="EMBL" id="JAPDOD010000014">
    <property type="protein sequence ID" value="MDA0161759.1"/>
    <property type="molecule type" value="Genomic_DNA"/>
</dbReference>
<feature type="chain" id="PRO_5040837143" evidence="2">
    <location>
        <begin position="19"/>
        <end position="176"/>
    </location>
</feature>
<dbReference type="RefSeq" id="WP_270040975.1">
    <property type="nucleotide sequence ID" value="NZ_JAPDOD010000014.1"/>
</dbReference>
<reference evidence="3" key="1">
    <citation type="submission" date="2022-10" db="EMBL/GenBank/DDBJ databases">
        <title>The WGS of Solirubrobacter ginsenosidimutans DSM 21036.</title>
        <authorList>
            <person name="Jiang Z."/>
        </authorList>
    </citation>
    <scope>NUCLEOTIDE SEQUENCE</scope>
    <source>
        <strain evidence="3">DSM 21036</strain>
    </source>
</reference>